<evidence type="ECO:0000256" key="1">
    <source>
        <dbReference type="SAM" id="Phobius"/>
    </source>
</evidence>
<feature type="transmembrane region" description="Helical" evidence="1">
    <location>
        <begin position="129"/>
        <end position="149"/>
    </location>
</feature>
<dbReference type="Pfam" id="PF07786">
    <property type="entry name" value="HGSNAT_cat"/>
    <property type="match status" value="1"/>
</dbReference>
<feature type="transmembrane region" description="Helical" evidence="1">
    <location>
        <begin position="292"/>
        <end position="310"/>
    </location>
</feature>
<feature type="transmembrane region" description="Helical" evidence="1">
    <location>
        <begin position="52"/>
        <end position="71"/>
    </location>
</feature>
<gene>
    <name evidence="3" type="ORF">SAMN05421637_2770</name>
</gene>
<protein>
    <recommendedName>
        <fullName evidence="2">Heparan-alpha-glucosaminide N-acetyltransferase catalytic domain-containing protein</fullName>
    </recommendedName>
</protein>
<dbReference type="OrthoDB" id="4966979at2"/>
<keyword evidence="4" id="KW-1185">Reference proteome</keyword>
<organism evidence="3 4">
    <name type="scientific">Demequina mangrovi</name>
    <dbReference type="NCBI Taxonomy" id="1043493"/>
    <lineage>
        <taxon>Bacteria</taxon>
        <taxon>Bacillati</taxon>
        <taxon>Actinomycetota</taxon>
        <taxon>Actinomycetes</taxon>
        <taxon>Micrococcales</taxon>
        <taxon>Demequinaceae</taxon>
        <taxon>Demequina</taxon>
    </lineage>
</organism>
<keyword evidence="1" id="KW-0472">Membrane</keyword>
<dbReference type="Proteomes" id="UP000183315">
    <property type="component" value="Unassembled WGS sequence"/>
</dbReference>
<accession>A0A1H7BCG1</accession>
<dbReference type="PANTHER" id="PTHR30590:SF2">
    <property type="entry name" value="INNER MEMBRANE PROTEIN"/>
    <property type="match status" value="1"/>
</dbReference>
<feature type="transmembrane region" description="Helical" evidence="1">
    <location>
        <begin position="12"/>
        <end position="32"/>
    </location>
</feature>
<evidence type="ECO:0000259" key="2">
    <source>
        <dbReference type="Pfam" id="PF07786"/>
    </source>
</evidence>
<feature type="transmembrane region" description="Helical" evidence="1">
    <location>
        <begin position="196"/>
        <end position="216"/>
    </location>
</feature>
<evidence type="ECO:0000313" key="3">
    <source>
        <dbReference type="EMBL" id="SEJ71085.1"/>
    </source>
</evidence>
<evidence type="ECO:0000313" key="4">
    <source>
        <dbReference type="Proteomes" id="UP000183315"/>
    </source>
</evidence>
<keyword evidence="1" id="KW-0812">Transmembrane</keyword>
<reference evidence="4" key="1">
    <citation type="submission" date="2016-10" db="EMBL/GenBank/DDBJ databases">
        <authorList>
            <person name="Varghese N."/>
        </authorList>
    </citation>
    <scope>NUCLEOTIDE SEQUENCE [LARGE SCALE GENOMIC DNA]</scope>
    <source>
        <strain evidence="4">DSM 24868</strain>
    </source>
</reference>
<proteinExistence type="predicted"/>
<keyword evidence="1" id="KW-1133">Transmembrane helix</keyword>
<dbReference type="eggNOG" id="COG2311">
    <property type="taxonomic scope" value="Bacteria"/>
</dbReference>
<dbReference type="AlphaFoldDB" id="A0A1H7BCG1"/>
<feature type="domain" description="Heparan-alpha-glucosaminide N-acetyltransferase catalytic" evidence="2">
    <location>
        <begin position="10"/>
        <end position="197"/>
    </location>
</feature>
<dbReference type="InterPro" id="IPR012429">
    <property type="entry name" value="HGSNAT_cat"/>
</dbReference>
<dbReference type="PANTHER" id="PTHR30590">
    <property type="entry name" value="INNER MEMBRANE PROTEIN"/>
    <property type="match status" value="1"/>
</dbReference>
<feature type="transmembrane region" description="Helical" evidence="1">
    <location>
        <begin position="83"/>
        <end position="100"/>
    </location>
</feature>
<feature type="transmembrane region" description="Helical" evidence="1">
    <location>
        <begin position="259"/>
        <end position="280"/>
    </location>
</feature>
<dbReference type="STRING" id="1043493.SAMN05421637_2770"/>
<dbReference type="EMBL" id="FNZI01000010">
    <property type="protein sequence ID" value="SEJ71085.1"/>
    <property type="molecule type" value="Genomic_DNA"/>
</dbReference>
<feature type="transmembrane region" description="Helical" evidence="1">
    <location>
        <begin position="236"/>
        <end position="252"/>
    </location>
</feature>
<name>A0A1H7BCG1_9MICO</name>
<sequence>MGRMGQAAARIVGLDLARGVAVIGMVAAHVGADASDPGGWAWLAIAHGRPSALFAVLLGVTMAVMVARAGGRSDARGVRRTRARIAARAVLLVLLGLVLAELGTAVDIVLVNLGLLMLMAVPLLRAPSWVLLTLAGAAFALGLVLVEAVRPEGWWYSAPVIGRLWSLHYPALAWIGYTLVGLAIGRLALERGRTQLLLVALGVVGAAGALAVRIVVGEGAITDLGAHSYTPLEMTANTAVAAAVIGASCWIAPRLATPLGPVIALGSMALSGYVLHVLVIDLVGNEMVYEPSNVALVVLVAAMLAAAWAWRRWLGQGPLERALTSVSNTAGELVAPAPAGTAPR</sequence>
<dbReference type="InterPro" id="IPR052529">
    <property type="entry name" value="Bact_Transport_Assoc"/>
</dbReference>